<dbReference type="Gene3D" id="3.40.50.1820">
    <property type="entry name" value="alpha/beta hydrolase"/>
    <property type="match status" value="1"/>
</dbReference>
<proteinExistence type="predicted"/>
<reference evidence="1 2" key="1">
    <citation type="journal article" date="2015" name="Fungal Genet. Biol.">
        <title>Evolution of novel wood decay mechanisms in Agaricales revealed by the genome sequences of Fistulina hepatica and Cylindrobasidium torrendii.</title>
        <authorList>
            <person name="Floudas D."/>
            <person name="Held B.W."/>
            <person name="Riley R."/>
            <person name="Nagy L.G."/>
            <person name="Koehler G."/>
            <person name="Ransdell A.S."/>
            <person name="Younus H."/>
            <person name="Chow J."/>
            <person name="Chiniquy J."/>
            <person name="Lipzen A."/>
            <person name="Tritt A."/>
            <person name="Sun H."/>
            <person name="Haridas S."/>
            <person name="LaButti K."/>
            <person name="Ohm R.A."/>
            <person name="Kues U."/>
            <person name="Blanchette R.A."/>
            <person name="Grigoriev I.V."/>
            <person name="Minto R.E."/>
            <person name="Hibbett D.S."/>
        </authorList>
    </citation>
    <scope>NUCLEOTIDE SEQUENCE [LARGE SCALE GENOMIC DNA]</scope>
    <source>
        <strain evidence="1 2">ATCC 64428</strain>
    </source>
</reference>
<evidence type="ECO:0000313" key="2">
    <source>
        <dbReference type="Proteomes" id="UP000054144"/>
    </source>
</evidence>
<dbReference type="OrthoDB" id="408631at2759"/>
<dbReference type="SUPFAM" id="SSF53474">
    <property type="entry name" value="alpha/beta-Hydrolases"/>
    <property type="match status" value="1"/>
</dbReference>
<dbReference type="AlphaFoldDB" id="A0A0D7A0M6"/>
<sequence>MTNAHEDNIFVDVDLVDGLSIEEYLSLLLPLLDNSVYSTVSELYANFTDIYDTASDIMGDAIFVCPSYGLVHAFEDKGRKGLFAIPPAYHGDDLGYYLPSLSLGVPPYNNSAFDTAFVSSFFNFALANNPNMRIDVPSIIPFWPTWSNGSQEMLFNCTEDFLPDIHAFQTADIQLERCR</sequence>
<evidence type="ECO:0008006" key="3">
    <source>
        <dbReference type="Google" id="ProtNLM"/>
    </source>
</evidence>
<dbReference type="EMBL" id="KN882150">
    <property type="protein sequence ID" value="KIY42949.1"/>
    <property type="molecule type" value="Genomic_DNA"/>
</dbReference>
<gene>
    <name evidence="1" type="ORF">FISHEDRAFT_79009</name>
</gene>
<keyword evidence="2" id="KW-1185">Reference proteome</keyword>
<accession>A0A0D7A0M6</accession>
<dbReference type="Proteomes" id="UP000054144">
    <property type="component" value="Unassembled WGS sequence"/>
</dbReference>
<evidence type="ECO:0000313" key="1">
    <source>
        <dbReference type="EMBL" id="KIY42949.1"/>
    </source>
</evidence>
<name>A0A0D7A0M6_9AGAR</name>
<organism evidence="1 2">
    <name type="scientific">Fistulina hepatica ATCC 64428</name>
    <dbReference type="NCBI Taxonomy" id="1128425"/>
    <lineage>
        <taxon>Eukaryota</taxon>
        <taxon>Fungi</taxon>
        <taxon>Dikarya</taxon>
        <taxon>Basidiomycota</taxon>
        <taxon>Agaricomycotina</taxon>
        <taxon>Agaricomycetes</taxon>
        <taxon>Agaricomycetidae</taxon>
        <taxon>Agaricales</taxon>
        <taxon>Fistulinaceae</taxon>
        <taxon>Fistulina</taxon>
    </lineage>
</organism>
<protein>
    <recommendedName>
        <fullName evidence="3">Alpha/beta-hydrolase</fullName>
    </recommendedName>
</protein>
<dbReference type="InterPro" id="IPR029058">
    <property type="entry name" value="AB_hydrolase_fold"/>
</dbReference>